<feature type="region of interest" description="Disordered" evidence="1">
    <location>
        <begin position="1"/>
        <end position="74"/>
    </location>
</feature>
<sequence length="156" mass="17532">MALALNSSRLHASKDRSNKPKTKRWNPPSRANVNRLILPSDHADNPVTASNHRTGIENSTDSCEPTEEHKRHFKQAGIRTDIRLKDTYLGARWGSDPYIPCQPERTPPISPPHGGLGRPGDVSRHIDVKPQFRQRPGTANRKQAATLHYLIRDLTP</sequence>
<dbReference type="Proteomes" id="UP000593570">
    <property type="component" value="Unassembled WGS sequence"/>
</dbReference>
<comment type="caution">
    <text evidence="2">The sequence shown here is derived from an EMBL/GenBank/DDBJ whole genome shotgun (WGS) entry which is preliminary data.</text>
</comment>
<accession>A0A8H6H762</accession>
<protein>
    <submittedName>
        <fullName evidence="2">Uncharacterized protein</fullName>
    </submittedName>
</protein>
<gene>
    <name evidence="2" type="ORF">HZS61_001857</name>
</gene>
<evidence type="ECO:0000313" key="2">
    <source>
        <dbReference type="EMBL" id="KAF6530545.1"/>
    </source>
</evidence>
<name>A0A8H6H762_FUSOX</name>
<organism evidence="2 3">
    <name type="scientific">Fusarium oxysporum f. sp. conglutinans</name>
    <dbReference type="NCBI Taxonomy" id="100902"/>
    <lineage>
        <taxon>Eukaryota</taxon>
        <taxon>Fungi</taxon>
        <taxon>Dikarya</taxon>
        <taxon>Ascomycota</taxon>
        <taxon>Pezizomycotina</taxon>
        <taxon>Sordariomycetes</taxon>
        <taxon>Hypocreomycetidae</taxon>
        <taxon>Hypocreales</taxon>
        <taxon>Nectriaceae</taxon>
        <taxon>Fusarium</taxon>
        <taxon>Fusarium oxysporum species complex</taxon>
    </lineage>
</organism>
<proteinExistence type="predicted"/>
<feature type="compositionally biased region" description="Polar residues" evidence="1">
    <location>
        <begin position="47"/>
        <end position="63"/>
    </location>
</feature>
<evidence type="ECO:0000256" key="1">
    <source>
        <dbReference type="SAM" id="MobiDB-lite"/>
    </source>
</evidence>
<feature type="compositionally biased region" description="Polar residues" evidence="1">
    <location>
        <begin position="1"/>
        <end position="10"/>
    </location>
</feature>
<dbReference type="EMBL" id="JACDXP010000001">
    <property type="protein sequence ID" value="KAF6530545.1"/>
    <property type="molecule type" value="Genomic_DNA"/>
</dbReference>
<evidence type="ECO:0000313" key="3">
    <source>
        <dbReference type="Proteomes" id="UP000593570"/>
    </source>
</evidence>
<dbReference type="AlphaFoldDB" id="A0A8H6H762"/>
<feature type="region of interest" description="Disordered" evidence="1">
    <location>
        <begin position="98"/>
        <end position="120"/>
    </location>
</feature>
<reference evidence="2 3" key="1">
    <citation type="journal article" date="2020" name="bioRxiv">
        <title>A chromosome-scale genome assembly for the Fusarium oxysporum strain Fo5176 to establish a model Arabidopsis-fungal pathosystem.</title>
        <authorList>
            <person name="Fokkens L."/>
            <person name="Guo L."/>
            <person name="Dora S."/>
            <person name="Wang B."/>
            <person name="Ye K."/>
            <person name="Sanchez-Rodriguez C."/>
            <person name="Croll D."/>
        </authorList>
    </citation>
    <scope>NUCLEOTIDE SEQUENCE [LARGE SCALE GENOMIC DNA]</scope>
    <source>
        <strain evidence="2 3">Fo5176</strain>
    </source>
</reference>